<comment type="caution">
    <text evidence="1">The sequence shown here is derived from an EMBL/GenBank/DDBJ whole genome shotgun (WGS) entry which is preliminary data.</text>
</comment>
<reference evidence="1 2" key="1">
    <citation type="submission" date="2020-01" db="EMBL/GenBank/DDBJ databases">
        <authorList>
            <person name="Peng S.Y."/>
            <person name="Li J."/>
            <person name="Wang M."/>
            <person name="Wang L."/>
            <person name="Wang C.Q."/>
            <person name="Wang J.R."/>
        </authorList>
    </citation>
    <scope>NUCLEOTIDE SEQUENCE [LARGE SCALE GENOMIC DNA]</scope>
    <source>
        <strain evidence="1 2">XCT-34</strain>
    </source>
</reference>
<sequence length="108" mass="10894">MRNYVHPGDTLDLTAPAGGIASGEGFLFGDIFGVAAMNAAEGAPVAVKVAGVFRLPKVAANGLTEGQKVYWHAAERKVTGTASGNTLIGHCTKAAAAGTADVLVRVSN</sequence>
<keyword evidence="2" id="KW-1185">Reference proteome</keyword>
<protein>
    <submittedName>
        <fullName evidence="1">DUF2190 family protein</fullName>
    </submittedName>
</protein>
<dbReference type="EMBL" id="JAABLP010000003">
    <property type="protein sequence ID" value="NBN64751.1"/>
    <property type="molecule type" value="Genomic_DNA"/>
</dbReference>
<dbReference type="RefSeq" id="WP_161676699.1">
    <property type="nucleotide sequence ID" value="NZ_JAABLP010000003.1"/>
</dbReference>
<proteinExistence type="predicted"/>
<evidence type="ECO:0000313" key="1">
    <source>
        <dbReference type="EMBL" id="NBN64751.1"/>
    </source>
</evidence>
<dbReference type="Pfam" id="PF09956">
    <property type="entry name" value="Phage_cement_2"/>
    <property type="match status" value="1"/>
</dbReference>
<dbReference type="InterPro" id="IPR011231">
    <property type="entry name" value="Phage_VT1-Sakai_H0018"/>
</dbReference>
<organism evidence="1 2">
    <name type="scientific">Pannonibacter tanglangensis</name>
    <dbReference type="NCBI Taxonomy" id="2750084"/>
    <lineage>
        <taxon>Bacteria</taxon>
        <taxon>Pseudomonadati</taxon>
        <taxon>Pseudomonadota</taxon>
        <taxon>Alphaproteobacteria</taxon>
        <taxon>Hyphomicrobiales</taxon>
        <taxon>Stappiaceae</taxon>
        <taxon>Pannonibacter</taxon>
    </lineage>
</organism>
<evidence type="ECO:0000313" key="2">
    <source>
        <dbReference type="Proteomes" id="UP000541347"/>
    </source>
</evidence>
<dbReference type="Proteomes" id="UP000541347">
    <property type="component" value="Unassembled WGS sequence"/>
</dbReference>
<name>A0ABW9ZIX7_9HYPH</name>
<gene>
    <name evidence="1" type="ORF">GWI71_13735</name>
</gene>
<accession>A0ABW9ZIX7</accession>
<dbReference type="PIRSF" id="PIRSF030771">
    <property type="entry name" value="UCP030771"/>
    <property type="match status" value="1"/>
</dbReference>